<evidence type="ECO:0000259" key="2">
    <source>
        <dbReference type="Pfam" id="PF16007"/>
    </source>
</evidence>
<organism evidence="3 4">
    <name type="scientific">Drosophila suzukii</name>
    <name type="common">Spotted-wing drosophila fruit fly</name>
    <dbReference type="NCBI Taxonomy" id="28584"/>
    <lineage>
        <taxon>Eukaryota</taxon>
        <taxon>Metazoa</taxon>
        <taxon>Ecdysozoa</taxon>
        <taxon>Arthropoda</taxon>
        <taxon>Hexapoda</taxon>
        <taxon>Insecta</taxon>
        <taxon>Pterygota</taxon>
        <taxon>Neoptera</taxon>
        <taxon>Endopterygota</taxon>
        <taxon>Diptera</taxon>
        <taxon>Brachycera</taxon>
        <taxon>Muscomorpha</taxon>
        <taxon>Ephydroidea</taxon>
        <taxon>Drosophilidae</taxon>
        <taxon>Drosophila</taxon>
        <taxon>Sophophora</taxon>
    </lineage>
</organism>
<reference evidence="4" key="1">
    <citation type="submission" date="2025-08" db="UniProtKB">
        <authorList>
            <consortium name="RefSeq"/>
        </authorList>
    </citation>
    <scope>IDENTIFICATION</scope>
</reference>
<feature type="region of interest" description="Disordered" evidence="1">
    <location>
        <begin position="119"/>
        <end position="140"/>
    </location>
</feature>
<keyword evidence="3" id="KW-1185">Reference proteome</keyword>
<dbReference type="RefSeq" id="XP_016935411.1">
    <property type="nucleotide sequence ID" value="XM_017079922.4"/>
</dbReference>
<gene>
    <name evidence="4" type="primary">LOC108013917</name>
</gene>
<dbReference type="GeneID" id="108013917"/>
<evidence type="ECO:0000313" key="3">
    <source>
        <dbReference type="Proteomes" id="UP001652628"/>
    </source>
</evidence>
<dbReference type="Proteomes" id="UP001652628">
    <property type="component" value="Chromosome 3"/>
</dbReference>
<name>A0AB39ZHE2_DROSZ</name>
<protein>
    <recommendedName>
        <fullName evidence="2">DUF4777 domain-containing protein</fullName>
    </recommendedName>
</protein>
<dbReference type="AlphaFoldDB" id="A0AB39ZHE2"/>
<proteinExistence type="predicted"/>
<evidence type="ECO:0000313" key="4">
    <source>
        <dbReference type="RefSeq" id="XP_016935411.1"/>
    </source>
</evidence>
<dbReference type="Pfam" id="PF16007">
    <property type="entry name" value="DUF4777"/>
    <property type="match status" value="1"/>
</dbReference>
<evidence type="ECO:0000256" key="1">
    <source>
        <dbReference type="SAM" id="MobiDB-lite"/>
    </source>
</evidence>
<dbReference type="InterPro" id="IPR031957">
    <property type="entry name" value="DUF4777"/>
</dbReference>
<feature type="domain" description="DUF4777" evidence="2">
    <location>
        <begin position="7"/>
        <end position="71"/>
    </location>
</feature>
<sequence length="158" mass="17343">MNPTNLGRQNGAVVLEVLKVLGRPATSYEVAERVADVYRLPLQRIRPVVTDVLEGGKREGFFSCLNGRYSVVQPVVDQLGRDIDQYAAEILAGCSAEGALPQMSPLMLKLQQLDGSPSMVNGNRYRRTTSGEQRERMPSGDVPMDARLLMLPVVSTLL</sequence>
<accession>A0AB39ZHE2</accession>